<sequence length="363" mass="39741">MSGFHRCVTCQAKLPASDPHEDCVACLGPEHAASALADRLFCTLCANFQLRTLHQRARKAVGDHSPSSGSSHTLSAPPAATPIRLRLSRSPSSQLTAGQRSPGSGCALQPRSPSIQPRDPSPYRGHSRWTSRSRSRSLRRRGRSRSPRREKYHRDRSGVLELTSKMSQFMEVMMGQQSLLMTLANRVPRATDDLVGPVANQPTVPLHPLPAQVAQQPQEVWDADVISRDASEGEPLLEEDSVEAELVSHHSEQESELEVLDTNDPLWPLVERATRHLGIEWPAVEQPRHFLFESPSVQPHQSRMLLAFPDFIKEVQSTWGAPASAPATSRKASAFTMQGASETGLASFPLVGAAFAALVKNAI</sequence>
<protein>
    <submittedName>
        <fullName evidence="2">Uncharacterized protein</fullName>
    </submittedName>
</protein>
<evidence type="ECO:0000313" key="3">
    <source>
        <dbReference type="Proteomes" id="UP000289886"/>
    </source>
</evidence>
<name>A0A444UMD6_ACIRT</name>
<feature type="region of interest" description="Disordered" evidence="1">
    <location>
        <begin position="59"/>
        <end position="158"/>
    </location>
</feature>
<gene>
    <name evidence="2" type="ORF">EOD39_3573</name>
</gene>
<feature type="compositionally biased region" description="Basic residues" evidence="1">
    <location>
        <begin position="125"/>
        <end position="146"/>
    </location>
</feature>
<keyword evidence="3" id="KW-1185">Reference proteome</keyword>
<organism evidence="2 3">
    <name type="scientific">Acipenser ruthenus</name>
    <name type="common">Sterlet sturgeon</name>
    <dbReference type="NCBI Taxonomy" id="7906"/>
    <lineage>
        <taxon>Eukaryota</taxon>
        <taxon>Metazoa</taxon>
        <taxon>Chordata</taxon>
        <taxon>Craniata</taxon>
        <taxon>Vertebrata</taxon>
        <taxon>Euteleostomi</taxon>
        <taxon>Actinopterygii</taxon>
        <taxon>Chondrostei</taxon>
        <taxon>Acipenseriformes</taxon>
        <taxon>Acipenseridae</taxon>
        <taxon>Acipenser</taxon>
    </lineage>
</organism>
<feature type="compositionally biased region" description="Low complexity" evidence="1">
    <location>
        <begin position="65"/>
        <end position="95"/>
    </location>
</feature>
<evidence type="ECO:0000313" key="2">
    <source>
        <dbReference type="EMBL" id="RXM36362.1"/>
    </source>
</evidence>
<reference evidence="2 3" key="1">
    <citation type="submission" date="2019-01" db="EMBL/GenBank/DDBJ databases">
        <title>Draft Genome and Complete Hox-Cluster Characterization of the Sterlet Sturgeon (Acipenser ruthenus).</title>
        <authorList>
            <person name="Wei Q."/>
        </authorList>
    </citation>
    <scope>NUCLEOTIDE SEQUENCE [LARGE SCALE GENOMIC DNA]</scope>
    <source>
        <strain evidence="2">WHYD16114868_AA</strain>
        <tissue evidence="2">Blood</tissue>
    </source>
</reference>
<proteinExistence type="predicted"/>
<feature type="compositionally biased region" description="Basic and acidic residues" evidence="1">
    <location>
        <begin position="147"/>
        <end position="158"/>
    </location>
</feature>
<dbReference type="AlphaFoldDB" id="A0A444UMD6"/>
<evidence type="ECO:0000256" key="1">
    <source>
        <dbReference type="SAM" id="MobiDB-lite"/>
    </source>
</evidence>
<comment type="caution">
    <text evidence="2">The sequence shown here is derived from an EMBL/GenBank/DDBJ whole genome shotgun (WGS) entry which is preliminary data.</text>
</comment>
<dbReference type="EMBL" id="SCEB01214254">
    <property type="protein sequence ID" value="RXM36362.1"/>
    <property type="molecule type" value="Genomic_DNA"/>
</dbReference>
<accession>A0A444UMD6</accession>
<dbReference type="Proteomes" id="UP000289886">
    <property type="component" value="Unassembled WGS sequence"/>
</dbReference>